<evidence type="ECO:0000259" key="5">
    <source>
        <dbReference type="Pfam" id="PF03067"/>
    </source>
</evidence>
<evidence type="ECO:0000256" key="2">
    <source>
        <dbReference type="SAM" id="MobiDB-lite"/>
    </source>
</evidence>
<proteinExistence type="predicted"/>
<feature type="domain" description="Chitin-binding type-4" evidence="5">
    <location>
        <begin position="35"/>
        <end position="213"/>
    </location>
</feature>
<dbReference type="Gene3D" id="2.70.50.50">
    <property type="entry name" value="chitin-binding protein cbp21"/>
    <property type="match status" value="1"/>
</dbReference>
<dbReference type="GO" id="GO:0004497">
    <property type="term" value="F:monooxygenase activity"/>
    <property type="evidence" value="ECO:0007669"/>
    <property type="project" value="UniProtKB-KW"/>
</dbReference>
<organism evidence="6 7">
    <name type="scientific">Actinomadura yumaensis</name>
    <dbReference type="NCBI Taxonomy" id="111807"/>
    <lineage>
        <taxon>Bacteria</taxon>
        <taxon>Bacillati</taxon>
        <taxon>Actinomycetota</taxon>
        <taxon>Actinomycetes</taxon>
        <taxon>Streptosporangiales</taxon>
        <taxon>Thermomonosporaceae</taxon>
        <taxon>Actinomadura</taxon>
    </lineage>
</organism>
<feature type="compositionally biased region" description="Low complexity" evidence="2">
    <location>
        <begin position="221"/>
        <end position="242"/>
    </location>
</feature>
<dbReference type="InterPro" id="IPR006311">
    <property type="entry name" value="TAT_signal"/>
</dbReference>
<accession>A0ABW2CGZ5</accession>
<dbReference type="EMBL" id="JBHSXS010000004">
    <property type="protein sequence ID" value="MFC6879953.1"/>
    <property type="molecule type" value="Genomic_DNA"/>
</dbReference>
<keyword evidence="3" id="KW-0472">Membrane</keyword>
<evidence type="ECO:0000313" key="7">
    <source>
        <dbReference type="Proteomes" id="UP001596380"/>
    </source>
</evidence>
<dbReference type="Pfam" id="PF03067">
    <property type="entry name" value="LPMO_10"/>
    <property type="match status" value="1"/>
</dbReference>
<feature type="transmembrane region" description="Helical" evidence="3">
    <location>
        <begin position="280"/>
        <end position="301"/>
    </location>
</feature>
<keyword evidence="3" id="KW-1133">Transmembrane helix</keyword>
<dbReference type="PANTHER" id="PTHR34823:SF1">
    <property type="entry name" value="CHITIN-BINDING TYPE-4 DOMAIN-CONTAINING PROTEIN"/>
    <property type="match status" value="1"/>
</dbReference>
<keyword evidence="1 4" id="KW-0732">Signal</keyword>
<dbReference type="InterPro" id="IPR014756">
    <property type="entry name" value="Ig_E-set"/>
</dbReference>
<dbReference type="PANTHER" id="PTHR34823">
    <property type="entry name" value="GLCNAC-BINDING PROTEIN A"/>
    <property type="match status" value="1"/>
</dbReference>
<comment type="caution">
    <text evidence="6">The sequence shown here is derived from an EMBL/GenBank/DDBJ whole genome shotgun (WGS) entry which is preliminary data.</text>
</comment>
<keyword evidence="6" id="KW-0560">Oxidoreductase</keyword>
<keyword evidence="3" id="KW-0812">Transmembrane</keyword>
<feature type="signal peptide" evidence="4">
    <location>
        <begin position="1"/>
        <end position="34"/>
    </location>
</feature>
<name>A0ABW2CGZ5_9ACTN</name>
<keyword evidence="7" id="KW-1185">Reference proteome</keyword>
<protein>
    <submittedName>
        <fullName evidence="6">Lytic polysaccharide monooxygenase</fullName>
    </submittedName>
</protein>
<dbReference type="InterPro" id="IPR004302">
    <property type="entry name" value="Cellulose/chitin-bd_N"/>
</dbReference>
<gene>
    <name evidence="6" type="ORF">ACFQKB_09280</name>
</gene>
<evidence type="ECO:0000256" key="3">
    <source>
        <dbReference type="SAM" id="Phobius"/>
    </source>
</evidence>
<evidence type="ECO:0000256" key="4">
    <source>
        <dbReference type="SAM" id="SignalP"/>
    </source>
</evidence>
<evidence type="ECO:0000256" key="1">
    <source>
        <dbReference type="ARBA" id="ARBA00022729"/>
    </source>
</evidence>
<keyword evidence="6" id="KW-0503">Monooxygenase</keyword>
<dbReference type="PROSITE" id="PS51318">
    <property type="entry name" value="TAT"/>
    <property type="match status" value="1"/>
</dbReference>
<sequence length="311" mass="32492">MNTRTTFLRRVPLAVAAVSAPAAALTLTASPALAHGSMQTPVSRVLACYQENPESPRSAACKAAVAASGTQPFYDWNGVRIGEAAGRHRKLIPNGKLCSAGNPAFRGLDLPRTDWPSTKLRSGAAHTFRYKATAPHRGGFQLYITKNGYNPRKPLKWSDLESKPFLSKNQPAVKNGAYTFAGKIPAGKKGRHLIYAIWQRSDSPEAFYSCSDVVFGGKAGSAGAAKPGTKPAAKPKPKSATGRPCEPSATGHHHGGPTGGVTLNSKPAAGNGTDRPADPIGTALITGAVGLVLGGVGGLVLTGRRTRRRNI</sequence>
<dbReference type="InterPro" id="IPR051024">
    <property type="entry name" value="GlcNAc_Chitin_IntDeg"/>
</dbReference>
<feature type="chain" id="PRO_5045929508" evidence="4">
    <location>
        <begin position="35"/>
        <end position="311"/>
    </location>
</feature>
<reference evidence="7" key="1">
    <citation type="journal article" date="2019" name="Int. J. Syst. Evol. Microbiol.">
        <title>The Global Catalogue of Microorganisms (GCM) 10K type strain sequencing project: providing services to taxonomists for standard genome sequencing and annotation.</title>
        <authorList>
            <consortium name="The Broad Institute Genomics Platform"/>
            <consortium name="The Broad Institute Genome Sequencing Center for Infectious Disease"/>
            <person name="Wu L."/>
            <person name="Ma J."/>
        </authorList>
    </citation>
    <scope>NUCLEOTIDE SEQUENCE [LARGE SCALE GENOMIC DNA]</scope>
    <source>
        <strain evidence="7">JCM 3369</strain>
    </source>
</reference>
<dbReference type="CDD" id="cd21177">
    <property type="entry name" value="LPMO_AA10"/>
    <property type="match status" value="1"/>
</dbReference>
<feature type="region of interest" description="Disordered" evidence="2">
    <location>
        <begin position="220"/>
        <end position="275"/>
    </location>
</feature>
<dbReference type="RefSeq" id="WP_160820480.1">
    <property type="nucleotide sequence ID" value="NZ_JBHSXE010000001.1"/>
</dbReference>
<dbReference type="SUPFAM" id="SSF81296">
    <property type="entry name" value="E set domains"/>
    <property type="match status" value="1"/>
</dbReference>
<evidence type="ECO:0000313" key="6">
    <source>
        <dbReference type="EMBL" id="MFC6879953.1"/>
    </source>
</evidence>
<dbReference type="Proteomes" id="UP001596380">
    <property type="component" value="Unassembled WGS sequence"/>
</dbReference>